<dbReference type="Pfam" id="PF00400">
    <property type="entry name" value="WD40"/>
    <property type="match status" value="5"/>
</dbReference>
<dbReference type="InterPro" id="IPR047575">
    <property type="entry name" value="Sm"/>
</dbReference>
<dbReference type="InterPro" id="IPR001680">
    <property type="entry name" value="WD40_rpt"/>
</dbReference>
<evidence type="ECO:0000313" key="5">
    <source>
        <dbReference type="Proteomes" id="UP000471633"/>
    </source>
</evidence>
<dbReference type="SUPFAM" id="SSF50978">
    <property type="entry name" value="WD40 repeat-like"/>
    <property type="match status" value="1"/>
</dbReference>
<evidence type="ECO:0000256" key="3">
    <source>
        <dbReference type="ARBA" id="ARBA00022737"/>
    </source>
</evidence>
<evidence type="ECO:0000313" key="4">
    <source>
        <dbReference type="EMBL" id="KAH9594633.1"/>
    </source>
</evidence>
<dbReference type="PROSITE" id="PS00678">
    <property type="entry name" value="WD_REPEATS_1"/>
    <property type="match status" value="1"/>
</dbReference>
<dbReference type="GO" id="GO:0034274">
    <property type="term" value="C:Atg12-Atg5-Atg16 complex"/>
    <property type="evidence" value="ECO:0007669"/>
    <property type="project" value="TreeGrafter"/>
</dbReference>
<dbReference type="InterPro" id="IPR019775">
    <property type="entry name" value="WD40_repeat_CS"/>
</dbReference>
<keyword evidence="5" id="KW-1185">Reference proteome</keyword>
<dbReference type="Pfam" id="PF08614">
    <property type="entry name" value="ATG16"/>
    <property type="match status" value="1"/>
</dbReference>
<dbReference type="PANTHER" id="PTHR19878:SF8">
    <property type="entry name" value="AUTOPHAGY-RELATED 16, ISOFORM F"/>
    <property type="match status" value="1"/>
</dbReference>
<comment type="caution">
    <text evidence="4">The sequence shown here is derived from an EMBL/GenBank/DDBJ whole genome shotgun (WGS) entry which is preliminary data.</text>
</comment>
<dbReference type="InterPro" id="IPR020472">
    <property type="entry name" value="WD40_PAC1"/>
</dbReference>
<dbReference type="CTD" id="24590853"/>
<organism evidence="4 5">
    <name type="scientific">Schistosoma haematobium</name>
    <name type="common">Blood fluke</name>
    <dbReference type="NCBI Taxonomy" id="6185"/>
    <lineage>
        <taxon>Eukaryota</taxon>
        <taxon>Metazoa</taxon>
        <taxon>Spiralia</taxon>
        <taxon>Lophotrochozoa</taxon>
        <taxon>Platyhelminthes</taxon>
        <taxon>Trematoda</taxon>
        <taxon>Digenea</taxon>
        <taxon>Strigeidida</taxon>
        <taxon>Schistosomatoidea</taxon>
        <taxon>Schistosomatidae</taxon>
        <taxon>Schistosoma</taxon>
    </lineage>
</organism>
<dbReference type="Gene3D" id="2.30.30.100">
    <property type="match status" value="1"/>
</dbReference>
<dbReference type="Gene3D" id="2.130.10.10">
    <property type="entry name" value="YVTN repeat-like/Quinoprotein amine dehydrogenase"/>
    <property type="match status" value="1"/>
</dbReference>
<accession>A0A6A5D5R8</accession>
<dbReference type="InterPro" id="IPR036322">
    <property type="entry name" value="WD40_repeat_dom_sf"/>
</dbReference>
<name>A0A6A5D5R8_SCHHA</name>
<comment type="similarity">
    <text evidence="1">Belongs to the WD repeat ATG16 family.</text>
</comment>
<dbReference type="InterPro" id="IPR045160">
    <property type="entry name" value="ATG16"/>
</dbReference>
<dbReference type="InterPro" id="IPR015943">
    <property type="entry name" value="WD40/YVTN_repeat-like_dom_sf"/>
</dbReference>
<dbReference type="Proteomes" id="UP000471633">
    <property type="component" value="Unassembled WGS sequence"/>
</dbReference>
<dbReference type="Pfam" id="PF01423">
    <property type="entry name" value="LSM"/>
    <property type="match status" value="1"/>
</dbReference>
<dbReference type="PANTHER" id="PTHR19878">
    <property type="entry name" value="AUTOPHAGY PROTEIN 16-LIKE"/>
    <property type="match status" value="1"/>
</dbReference>
<dbReference type="PROSITE" id="PS50082">
    <property type="entry name" value="WD_REPEATS_2"/>
    <property type="match status" value="4"/>
</dbReference>
<dbReference type="GO" id="GO:0003723">
    <property type="term" value="F:RNA binding"/>
    <property type="evidence" value="ECO:0007669"/>
    <property type="project" value="InterPro"/>
</dbReference>
<reference evidence="4" key="3">
    <citation type="submission" date="2021-06" db="EMBL/GenBank/DDBJ databases">
        <title>Chromosome-level genome assembly for S. haematobium.</title>
        <authorList>
            <person name="Stroehlein A.J."/>
        </authorList>
    </citation>
    <scope>NUCLEOTIDE SEQUENCE</scope>
</reference>
<evidence type="ECO:0000256" key="1">
    <source>
        <dbReference type="ARBA" id="ARBA00009271"/>
    </source>
</evidence>
<dbReference type="InterPro" id="IPR013923">
    <property type="entry name" value="Autophagy-rel_prot_16_dom"/>
</dbReference>
<keyword evidence="3" id="KW-0677">Repeat</keyword>
<dbReference type="SUPFAM" id="SSF50182">
    <property type="entry name" value="Sm-like ribonucleoproteins"/>
    <property type="match status" value="1"/>
</dbReference>
<proteinExistence type="inferred from homology"/>
<dbReference type="GO" id="GO:0034045">
    <property type="term" value="C:phagophore assembly site membrane"/>
    <property type="evidence" value="ECO:0007669"/>
    <property type="project" value="TreeGrafter"/>
</dbReference>
<dbReference type="KEGG" id="shx:MS3_00007342"/>
<dbReference type="InterPro" id="IPR010920">
    <property type="entry name" value="LSM_dom_sf"/>
</dbReference>
<dbReference type="EMBL" id="AMPZ03000001">
    <property type="protein sequence ID" value="KAH9594633.1"/>
    <property type="molecule type" value="Genomic_DNA"/>
</dbReference>
<dbReference type="GeneID" id="24590853"/>
<dbReference type="GO" id="GO:0000421">
    <property type="term" value="C:autophagosome membrane"/>
    <property type="evidence" value="ECO:0007669"/>
    <property type="project" value="TreeGrafter"/>
</dbReference>
<dbReference type="PRINTS" id="PR00320">
    <property type="entry name" value="GPROTEINBRPT"/>
</dbReference>
<reference evidence="4" key="2">
    <citation type="journal article" date="2019" name="Gigascience">
        <title>High-quality Schistosoma haematobium genome achieved by single-molecule and long-range sequencing.</title>
        <authorList>
            <person name="Stroehlein A.J."/>
            <person name="Korhonen P.K."/>
            <person name="Chong T.M."/>
            <person name="Lim Y.L."/>
            <person name="Chan K.G."/>
            <person name="Webster B."/>
            <person name="Rollinson D."/>
            <person name="Brindley P.J."/>
            <person name="Gasser R.B."/>
            <person name="Young N.D."/>
        </authorList>
    </citation>
    <scope>NUCLEOTIDE SEQUENCE</scope>
</reference>
<dbReference type="GO" id="GO:0000956">
    <property type="term" value="P:nuclear-transcribed mRNA catabolic process"/>
    <property type="evidence" value="ECO:0007669"/>
    <property type="project" value="InterPro"/>
</dbReference>
<protein>
    <submittedName>
        <fullName evidence="4">Uncharacterized protein</fullName>
    </submittedName>
</protein>
<dbReference type="AlphaFoldDB" id="A0A6A5D5R8"/>
<dbReference type="SMART" id="SM00320">
    <property type="entry name" value="WD40"/>
    <property type="match status" value="7"/>
</dbReference>
<dbReference type="CDD" id="cd01729">
    <property type="entry name" value="LSm7"/>
    <property type="match status" value="1"/>
</dbReference>
<sequence length="648" mass="73200">MDKEGPSWKDAILTSLLERDIIEKSFFTEIFTQYDSNKDIVLYIKGENTRLVRELTLCQQEKSSIQLELEKIKSVKSYDYEQKVFHLQEEVTELHRQKGNLAQNVIDLNRVLQEKDTLLQSKSLKISELEDCLKANQVQNHHLMEKVKGLEETKELLTDEQASHLMTAKALETKNRQLEDDNLQLMKRIKALQSTVERLKNIEYDVQYRKTQETIRKNLQDAVNSTICVTDSDCSDKPLPCKSALPRNVAVKIDANENEVNSVRFTPSGHIFGSAGFDRKLRLWTYLNGKCEIHSTLVGCNAAVTAIDFDPNETAVLGASSDFSCRVWTLNDSRLRVNLTGHSERVISAKFMRSANRVVTASSDRTIKIWDVDKCCCRRTIMAASTFQDVVVCPSISALVTGHFDQHLRIWDERSGENTGKILLSGRITGMDISSDFTTVLSCTRNNTLEIVDLRMNQVTQCLKADGFQTGLDIVRPCFSPDSDYVAAGGHDGGVYIWSTVSGNLEICLRDHTNIVVCCHWNPNGNSLVSCERIKKAIVWSTRMPTGDKQPEKHKKESIIDLNKYIDKRIRVKFSGGREAVGILKGCDNLQNMVIDCTTEFLRDPDDPHRLTEDTRELALVVCRGPSVELVCPADGMESIPNPFVQQE</sequence>
<keyword evidence="2" id="KW-0853">WD repeat</keyword>
<dbReference type="CDD" id="cd00200">
    <property type="entry name" value="WD40"/>
    <property type="match status" value="1"/>
</dbReference>
<dbReference type="GO" id="GO:0000398">
    <property type="term" value="P:mRNA splicing, via spliceosome"/>
    <property type="evidence" value="ECO:0007669"/>
    <property type="project" value="InterPro"/>
</dbReference>
<dbReference type="PROSITE" id="PS50294">
    <property type="entry name" value="WD_REPEATS_REGION"/>
    <property type="match status" value="2"/>
</dbReference>
<reference evidence="4" key="1">
    <citation type="journal article" date="2012" name="Nat. Genet.">
        <title>Whole-genome sequence of Schistosoma haematobium.</title>
        <authorList>
            <person name="Young N.D."/>
            <person name="Jex A.R."/>
            <person name="Li B."/>
            <person name="Liu S."/>
            <person name="Yang L."/>
            <person name="Xiong Z."/>
            <person name="Li Y."/>
            <person name="Cantacessi C."/>
            <person name="Hall R.S."/>
            <person name="Xu X."/>
            <person name="Chen F."/>
            <person name="Wu X."/>
            <person name="Zerlotini A."/>
            <person name="Oliveira G."/>
            <person name="Hofmann A."/>
            <person name="Zhang G."/>
            <person name="Fang X."/>
            <person name="Kang Y."/>
            <person name="Campbell B.E."/>
            <person name="Loukas A."/>
            <person name="Ranganathan S."/>
            <person name="Rollinson D."/>
            <person name="Rinaldi G."/>
            <person name="Brindley P.J."/>
            <person name="Yang H."/>
            <person name="Wang J."/>
            <person name="Wang J."/>
            <person name="Gasser R.B."/>
        </authorList>
    </citation>
    <scope>NUCLEOTIDE SEQUENCE</scope>
</reference>
<evidence type="ECO:0000256" key="2">
    <source>
        <dbReference type="ARBA" id="ARBA00022574"/>
    </source>
</evidence>
<dbReference type="InterPro" id="IPR001163">
    <property type="entry name" value="Sm_dom_euk/arc"/>
</dbReference>
<gene>
    <name evidence="4" type="ORF">MS3_00007342</name>
</gene>
<dbReference type="GO" id="GO:0000045">
    <property type="term" value="P:autophagosome assembly"/>
    <property type="evidence" value="ECO:0007669"/>
    <property type="project" value="InterPro"/>
</dbReference>
<dbReference type="GO" id="GO:0043495">
    <property type="term" value="F:protein-membrane adaptor activity"/>
    <property type="evidence" value="ECO:0007669"/>
    <property type="project" value="TreeGrafter"/>
</dbReference>
<dbReference type="SMART" id="SM00651">
    <property type="entry name" value="Sm"/>
    <property type="match status" value="1"/>
</dbReference>
<dbReference type="InterPro" id="IPR017132">
    <property type="entry name" value="Lsm7"/>
</dbReference>
<reference evidence="4" key="4">
    <citation type="journal article" date="2022" name="PLoS Pathog.">
        <title>Chromosome-level genome of Schistosoma haematobium underpins genome-wide explorations of molecular variation.</title>
        <authorList>
            <person name="Stroehlein A.J."/>
            <person name="Korhonen P.K."/>
            <person name="Lee V.V."/>
            <person name="Ralph S.A."/>
            <person name="Mentink-Kane M."/>
            <person name="You H."/>
            <person name="McManus D.P."/>
            <person name="Tchuente L.T."/>
            <person name="Stothard J.R."/>
            <person name="Kaur P."/>
            <person name="Dudchenko O."/>
            <person name="Aiden E.L."/>
            <person name="Yang B."/>
            <person name="Yang H."/>
            <person name="Emery A.M."/>
            <person name="Webster B.L."/>
            <person name="Brindley P.J."/>
            <person name="Rollinson D."/>
            <person name="Chang B.C.H."/>
            <person name="Gasser R.B."/>
            <person name="Young N.D."/>
        </authorList>
    </citation>
    <scope>NUCLEOTIDE SEQUENCE</scope>
</reference>
<dbReference type="RefSeq" id="XP_035586896.1">
    <property type="nucleotide sequence ID" value="XM_035731461.2"/>
</dbReference>
<dbReference type="PROSITE" id="PS52002">
    <property type="entry name" value="SM"/>
    <property type="match status" value="1"/>
</dbReference>